<name>A0A2S1PE65_9CAUD</name>
<evidence type="ECO:0000313" key="1">
    <source>
        <dbReference type="EMBL" id="AWH14845.1"/>
    </source>
</evidence>
<dbReference type="GeneID" id="65113217"/>
<organism evidence="1 2">
    <name type="scientific">Aeromonas phage 50AhydR13PP</name>
    <dbReference type="NCBI Taxonomy" id="2163978"/>
    <lineage>
        <taxon>Viruses</taxon>
        <taxon>Duplodnaviria</taxon>
        <taxon>Heunggongvirae</taxon>
        <taxon>Uroviricota</taxon>
        <taxon>Caudoviricetes</taxon>
        <taxon>Pantevenvirales</taxon>
        <taxon>Straboviridae</taxon>
        <taxon>Tulanevirus</taxon>
        <taxon>Tulanevirus 50ahydr13pp</taxon>
    </lineage>
</organism>
<keyword evidence="2" id="KW-1185">Reference proteome</keyword>
<evidence type="ECO:0000313" key="2">
    <source>
        <dbReference type="Proteomes" id="UP000246321"/>
    </source>
</evidence>
<dbReference type="EMBL" id="MH179476">
    <property type="protein sequence ID" value="AWH14845.1"/>
    <property type="molecule type" value="Genomic_DNA"/>
</dbReference>
<protein>
    <submittedName>
        <fullName evidence="1">Uncharacterized protein</fullName>
    </submittedName>
</protein>
<dbReference type="Proteomes" id="UP000246321">
    <property type="component" value="Segment"/>
</dbReference>
<reference evidence="1 2" key="1">
    <citation type="submission" date="2018-04" db="EMBL/GenBank/DDBJ databases">
        <title>Complete genome sequences of new Aeromonas and Pseudomonas phages promising in phage therapy dedicated to aquaculture.</title>
        <authorList>
            <person name="Kolsut J."/>
            <person name="Wojcik E."/>
            <person name="Wojtasik A."/>
            <person name="Dastych J."/>
        </authorList>
    </citation>
    <scope>NUCLEOTIDE SEQUENCE [LARGE SCALE GENOMIC DNA]</scope>
</reference>
<accession>A0A2S1PE65</accession>
<dbReference type="KEGG" id="vg:65113217"/>
<dbReference type="RefSeq" id="YP_010095581.1">
    <property type="nucleotide sequence ID" value="NC_055746.1"/>
</dbReference>
<sequence length="82" mass="9756">MIYEHYDTDSFWGTTIQTAMEIRNRLNSTMFLRFVKRKDYNARYEALIKSIGEMLGQKHPMAKTWVAKPNPFRDGVLVEIRE</sequence>
<proteinExistence type="predicted"/>